<feature type="compositionally biased region" description="Polar residues" evidence="6">
    <location>
        <begin position="1"/>
        <end position="12"/>
    </location>
</feature>
<feature type="transmembrane region" description="Helical" evidence="7">
    <location>
        <begin position="414"/>
        <end position="435"/>
    </location>
</feature>
<organism evidence="9 10">
    <name type="scientific">Amorphotheca resinae ATCC 22711</name>
    <dbReference type="NCBI Taxonomy" id="857342"/>
    <lineage>
        <taxon>Eukaryota</taxon>
        <taxon>Fungi</taxon>
        <taxon>Dikarya</taxon>
        <taxon>Ascomycota</taxon>
        <taxon>Pezizomycotina</taxon>
        <taxon>Leotiomycetes</taxon>
        <taxon>Helotiales</taxon>
        <taxon>Amorphothecaceae</taxon>
        <taxon>Amorphotheca</taxon>
    </lineage>
</organism>
<dbReference type="InParanoid" id="A0A2T3BAA2"/>
<evidence type="ECO:0000256" key="2">
    <source>
        <dbReference type="ARBA" id="ARBA00008066"/>
    </source>
</evidence>
<dbReference type="STRING" id="857342.A0A2T3BAA2"/>
<feature type="compositionally biased region" description="Polar residues" evidence="6">
    <location>
        <begin position="115"/>
        <end position="138"/>
    </location>
</feature>
<dbReference type="PANTHER" id="PTHR22950">
    <property type="entry name" value="AMINO ACID TRANSPORTER"/>
    <property type="match status" value="1"/>
</dbReference>
<dbReference type="PANTHER" id="PTHR22950:SF666">
    <property type="entry name" value="VACUOLAR AMINO ACID TRANSPORTER 4"/>
    <property type="match status" value="1"/>
</dbReference>
<feature type="transmembrane region" description="Helical" evidence="7">
    <location>
        <begin position="747"/>
        <end position="769"/>
    </location>
</feature>
<dbReference type="InterPro" id="IPR013057">
    <property type="entry name" value="AA_transpt_TM"/>
</dbReference>
<evidence type="ECO:0000259" key="8">
    <source>
        <dbReference type="Pfam" id="PF01490"/>
    </source>
</evidence>
<dbReference type="OrthoDB" id="1684102at2759"/>
<feature type="compositionally biased region" description="Polar residues" evidence="6">
    <location>
        <begin position="64"/>
        <end position="74"/>
    </location>
</feature>
<dbReference type="FunCoup" id="A0A2T3BAA2">
    <property type="interactions" value="520"/>
</dbReference>
<comment type="similarity">
    <text evidence="2">Belongs to the amino acid/polyamine transporter 2 family.</text>
</comment>
<feature type="transmembrane region" description="Helical" evidence="7">
    <location>
        <begin position="456"/>
        <end position="479"/>
    </location>
</feature>
<feature type="transmembrane region" description="Helical" evidence="7">
    <location>
        <begin position="524"/>
        <end position="543"/>
    </location>
</feature>
<dbReference type="EMBL" id="KZ679007">
    <property type="protein sequence ID" value="PSS25255.1"/>
    <property type="molecule type" value="Genomic_DNA"/>
</dbReference>
<evidence type="ECO:0000256" key="3">
    <source>
        <dbReference type="ARBA" id="ARBA00022692"/>
    </source>
</evidence>
<keyword evidence="10" id="KW-1185">Reference proteome</keyword>
<dbReference type="GeneID" id="36569651"/>
<evidence type="ECO:0000256" key="4">
    <source>
        <dbReference type="ARBA" id="ARBA00022989"/>
    </source>
</evidence>
<accession>A0A2T3BAA2</accession>
<dbReference type="Proteomes" id="UP000241818">
    <property type="component" value="Unassembled WGS sequence"/>
</dbReference>
<name>A0A2T3BAA2_AMORE</name>
<gene>
    <name evidence="9" type="ORF">M430DRAFT_114798</name>
</gene>
<feature type="region of interest" description="Disordered" evidence="6">
    <location>
        <begin position="346"/>
        <end position="383"/>
    </location>
</feature>
<feature type="transmembrane region" description="Helical" evidence="7">
    <location>
        <begin position="598"/>
        <end position="625"/>
    </location>
</feature>
<feature type="domain" description="Amino acid transporter transmembrane" evidence="8">
    <location>
        <begin position="382"/>
        <end position="765"/>
    </location>
</feature>
<feature type="transmembrane region" description="Helical" evidence="7">
    <location>
        <begin position="688"/>
        <end position="705"/>
    </location>
</feature>
<evidence type="ECO:0000256" key="7">
    <source>
        <dbReference type="SAM" id="Phobius"/>
    </source>
</evidence>
<evidence type="ECO:0000313" key="10">
    <source>
        <dbReference type="Proteomes" id="UP000241818"/>
    </source>
</evidence>
<keyword evidence="4 7" id="KW-1133">Transmembrane helix</keyword>
<proteinExistence type="inferred from homology"/>
<sequence length="790" mass="85498">MSTPQDGASSSRPLPVPMASSPGSNRGRSSPGSGSRAASTARLAASPAPSHFGTSPSRQPPTPGQASATGSDSNPLPPLAGPANSSQPGPGISALAAALSASIGQSPPKFGTPPLRSQSPSTTALQTQPSGPQSNYGSFDTKGRYIQGTPGWTGPNTFEDPEIVKRHLVQPSEISLPMGNDATQDGVLGNNLSIRGGSPAGRGKQVLDNFAPGLDDDEFSSLRLQGGDVTRPIYKWTEDAQGRGRTRRSKSFHLSRPEPEDEVLDIGSIKVPGGFRRNYLRRAVGSPSPADGDLEEGAGNRGPAKPKMLTNNFIEFLTLYGHFAGEELEEDDEVLEPDEYFSSGVYPSEEVSEEEREPMEDSALLAPTLKKRKRKERHPTGTNSPTGAALLLLKSFVGTGVLFLPKAYLNGGMLFSNVVLLFVAVLSYYCFVLLVNTRLRVEGSFGDIGGVLYGKWMRGIILSSIVVSQIGFVAAYIVFTSENLQAFILAVSDCKTRIPIPYLILMQMAVFLPFSLLRDITKLGFTALIADAFILIGLAYLYYYDILTIVRQHGVADIVNFNPKDWTLFIGTAIFTFEGIGLIIPIQESMKNPKKFPPVLGIVMVIITVVFISMGALSYAAYGSATETVVILNMPQDDKLVNGVQFLYSVAILLSTPLQIFPAIRITENELFTKSGKYNPYIKWQKNVFRFFVVMLCAGIAWFGANDLDKFVSLVGSFACVPLVYIYPPMLHYRGVAKNVAWKAADVLLCIFGFIVMAYTTSLTIISWASGNEEPSLPSYCDKKKAHLVF</sequence>
<feature type="transmembrane region" description="Helical" evidence="7">
    <location>
        <begin position="566"/>
        <end position="586"/>
    </location>
</feature>
<feature type="region of interest" description="Disordered" evidence="6">
    <location>
        <begin position="1"/>
        <end position="159"/>
    </location>
</feature>
<dbReference type="FunFam" id="1.20.1740.10:FF:000067">
    <property type="entry name" value="Transmembrane domain transporter"/>
    <property type="match status" value="1"/>
</dbReference>
<evidence type="ECO:0000313" key="9">
    <source>
        <dbReference type="EMBL" id="PSS25255.1"/>
    </source>
</evidence>
<evidence type="ECO:0000256" key="1">
    <source>
        <dbReference type="ARBA" id="ARBA00004141"/>
    </source>
</evidence>
<reference evidence="9 10" key="1">
    <citation type="journal article" date="2018" name="New Phytol.">
        <title>Comparative genomics and transcriptomics depict ericoid mycorrhizal fungi as versatile saprotrophs and plant mutualists.</title>
        <authorList>
            <person name="Martino E."/>
            <person name="Morin E."/>
            <person name="Grelet G.A."/>
            <person name="Kuo A."/>
            <person name="Kohler A."/>
            <person name="Daghino S."/>
            <person name="Barry K.W."/>
            <person name="Cichocki N."/>
            <person name="Clum A."/>
            <person name="Dockter R.B."/>
            <person name="Hainaut M."/>
            <person name="Kuo R.C."/>
            <person name="LaButti K."/>
            <person name="Lindahl B.D."/>
            <person name="Lindquist E.A."/>
            <person name="Lipzen A."/>
            <person name="Khouja H.R."/>
            <person name="Magnuson J."/>
            <person name="Murat C."/>
            <person name="Ohm R.A."/>
            <person name="Singer S.W."/>
            <person name="Spatafora J.W."/>
            <person name="Wang M."/>
            <person name="Veneault-Fourrey C."/>
            <person name="Henrissat B."/>
            <person name="Grigoriev I.V."/>
            <person name="Martin F.M."/>
            <person name="Perotto S."/>
        </authorList>
    </citation>
    <scope>NUCLEOTIDE SEQUENCE [LARGE SCALE GENOMIC DNA]</scope>
    <source>
        <strain evidence="9 10">ATCC 22711</strain>
    </source>
</reference>
<dbReference type="Gene3D" id="1.20.1740.10">
    <property type="entry name" value="Amino acid/polyamine transporter I"/>
    <property type="match status" value="1"/>
</dbReference>
<feature type="compositionally biased region" description="Low complexity" evidence="6">
    <location>
        <begin position="93"/>
        <end position="102"/>
    </location>
</feature>
<keyword evidence="5 7" id="KW-0472">Membrane</keyword>
<dbReference type="GO" id="GO:0005302">
    <property type="term" value="F:L-tyrosine transmembrane transporter activity"/>
    <property type="evidence" value="ECO:0007669"/>
    <property type="project" value="TreeGrafter"/>
</dbReference>
<evidence type="ECO:0000256" key="5">
    <source>
        <dbReference type="ARBA" id="ARBA00023136"/>
    </source>
</evidence>
<keyword evidence="3 7" id="KW-0812">Transmembrane</keyword>
<comment type="subcellular location">
    <subcellularLocation>
        <location evidence="1">Membrane</location>
        <topology evidence="1">Multi-pass membrane protein</topology>
    </subcellularLocation>
</comment>
<feature type="transmembrane region" description="Helical" evidence="7">
    <location>
        <begin position="499"/>
        <end position="517"/>
    </location>
</feature>
<feature type="transmembrane region" description="Helical" evidence="7">
    <location>
        <begin position="645"/>
        <end position="667"/>
    </location>
</feature>
<dbReference type="Pfam" id="PF01490">
    <property type="entry name" value="Aa_trans"/>
    <property type="match status" value="1"/>
</dbReference>
<feature type="compositionally biased region" description="Acidic residues" evidence="6">
    <location>
        <begin position="350"/>
        <end position="360"/>
    </location>
</feature>
<dbReference type="RefSeq" id="XP_024723854.1">
    <property type="nucleotide sequence ID" value="XM_024861570.1"/>
</dbReference>
<feature type="compositionally biased region" description="Low complexity" evidence="6">
    <location>
        <begin position="19"/>
        <end position="50"/>
    </location>
</feature>
<protein>
    <recommendedName>
        <fullName evidence="8">Amino acid transporter transmembrane domain-containing protein</fullName>
    </recommendedName>
</protein>
<dbReference type="AlphaFoldDB" id="A0A2T3BAA2"/>
<evidence type="ECO:0000256" key="6">
    <source>
        <dbReference type="SAM" id="MobiDB-lite"/>
    </source>
</evidence>
<feature type="region of interest" description="Disordered" evidence="6">
    <location>
        <begin position="283"/>
        <end position="304"/>
    </location>
</feature>
<feature type="transmembrane region" description="Helical" evidence="7">
    <location>
        <begin position="711"/>
        <end position="727"/>
    </location>
</feature>
<dbReference type="GO" id="GO:0005774">
    <property type="term" value="C:vacuolar membrane"/>
    <property type="evidence" value="ECO:0007669"/>
    <property type="project" value="TreeGrafter"/>
</dbReference>